<evidence type="ECO:0000259" key="2">
    <source>
        <dbReference type="PROSITE" id="PS50825"/>
    </source>
</evidence>
<evidence type="ECO:0000313" key="4">
    <source>
        <dbReference type="Proteomes" id="UP000230750"/>
    </source>
</evidence>
<keyword evidence="4" id="KW-1185">Reference proteome</keyword>
<dbReference type="PROSITE" id="PS50825">
    <property type="entry name" value="HYR"/>
    <property type="match status" value="1"/>
</dbReference>
<organism evidence="3 4">
    <name type="scientific">Stichopus japonicus</name>
    <name type="common">Sea cucumber</name>
    <dbReference type="NCBI Taxonomy" id="307972"/>
    <lineage>
        <taxon>Eukaryota</taxon>
        <taxon>Metazoa</taxon>
        <taxon>Echinodermata</taxon>
        <taxon>Eleutherozoa</taxon>
        <taxon>Echinozoa</taxon>
        <taxon>Holothuroidea</taxon>
        <taxon>Aspidochirotacea</taxon>
        <taxon>Aspidochirotida</taxon>
        <taxon>Stichopodidae</taxon>
        <taxon>Apostichopus</taxon>
    </lineage>
</organism>
<dbReference type="InterPro" id="IPR003410">
    <property type="entry name" value="HYR_dom"/>
</dbReference>
<reference evidence="3 4" key="1">
    <citation type="journal article" date="2017" name="PLoS Biol.">
        <title>The sea cucumber genome provides insights into morphological evolution and visceral regeneration.</title>
        <authorList>
            <person name="Zhang X."/>
            <person name="Sun L."/>
            <person name="Yuan J."/>
            <person name="Sun Y."/>
            <person name="Gao Y."/>
            <person name="Zhang L."/>
            <person name="Li S."/>
            <person name="Dai H."/>
            <person name="Hamel J.F."/>
            <person name="Liu C."/>
            <person name="Yu Y."/>
            <person name="Liu S."/>
            <person name="Lin W."/>
            <person name="Guo K."/>
            <person name="Jin S."/>
            <person name="Xu P."/>
            <person name="Storey K.B."/>
            <person name="Huan P."/>
            <person name="Zhang T."/>
            <person name="Zhou Y."/>
            <person name="Zhang J."/>
            <person name="Lin C."/>
            <person name="Li X."/>
            <person name="Xing L."/>
            <person name="Huo D."/>
            <person name="Sun M."/>
            <person name="Wang L."/>
            <person name="Mercier A."/>
            <person name="Li F."/>
            <person name="Yang H."/>
            <person name="Xiang J."/>
        </authorList>
    </citation>
    <scope>NUCLEOTIDE SEQUENCE [LARGE SCALE GENOMIC DNA]</scope>
    <source>
        <strain evidence="3">Shaxun</strain>
        <tissue evidence="3">Muscle</tissue>
    </source>
</reference>
<dbReference type="EMBL" id="MRZV01000307">
    <property type="protein sequence ID" value="PIK52973.1"/>
    <property type="molecule type" value="Genomic_DNA"/>
</dbReference>
<comment type="caution">
    <text evidence="3">The sequence shown here is derived from an EMBL/GenBank/DDBJ whole genome shotgun (WGS) entry which is preliminary data.</text>
</comment>
<keyword evidence="1" id="KW-0677">Repeat</keyword>
<dbReference type="Pfam" id="PF02494">
    <property type="entry name" value="HYR"/>
    <property type="match status" value="1"/>
</dbReference>
<dbReference type="Proteomes" id="UP000230750">
    <property type="component" value="Unassembled WGS sequence"/>
</dbReference>
<dbReference type="AlphaFoldDB" id="A0A2G8KY71"/>
<evidence type="ECO:0000313" key="3">
    <source>
        <dbReference type="EMBL" id="PIK52973.1"/>
    </source>
</evidence>
<gene>
    <name evidence="3" type="ORF">BSL78_10127</name>
</gene>
<name>A0A2G8KY71_STIJA</name>
<accession>A0A2G8KY71</accession>
<sequence length="269" mass="28201">MTDSAFPESSMLTSRGCLPAEWAPFDRDCLTSGELIQFLAAENPTLRDVSGSIGASCFCDGDRCNELTIEIVDLAACVSIPSPCSSLLPYSYATAGFDFPKNLLFSVDMIRSVVPASQTCSVQALPAACSVLYPPCPTLNIQTGPCLDSCTGLSTTCPIVAYLISLDCSIFGNNVLETGIEGVCDPGDKITAPPLVADMEDPLVSCGPDIELVVPFGSAGDNVFFPPCTAIDNSGTAVFLSSTDDSGDFFPTGRILLPFSSLTQAEILE</sequence>
<feature type="domain" description="HYR" evidence="2">
    <location>
        <begin position="197"/>
        <end position="269"/>
    </location>
</feature>
<protein>
    <recommendedName>
        <fullName evidence="2">HYR domain-containing protein</fullName>
    </recommendedName>
</protein>
<proteinExistence type="predicted"/>
<evidence type="ECO:0000256" key="1">
    <source>
        <dbReference type="ARBA" id="ARBA00022737"/>
    </source>
</evidence>